<feature type="region of interest" description="Disordered" evidence="1">
    <location>
        <begin position="464"/>
        <end position="516"/>
    </location>
</feature>
<feature type="compositionally biased region" description="Basic residues" evidence="1">
    <location>
        <begin position="502"/>
        <end position="516"/>
    </location>
</feature>
<feature type="compositionally biased region" description="Basic and acidic residues" evidence="1">
    <location>
        <begin position="471"/>
        <end position="481"/>
    </location>
</feature>
<sequence length="516" mass="53685">MIEQLQAALDAIGADYRADTPRSVVVNLPGQRKLNIACGLVIEDHALRVEAFVARKPEEQHEQVWAELLRRNGKLYAVAFAVDEEEDIHLVGRLPLTAITADELDRVLGQVLEAADETFNAILELGFRSSIEEEWRWRLARGESTKNLTAFEHLRPAELEGPVRQDLLGARLHLAGTLVERVERLLVAAHVRDQVLPEHLDLHVFQTGLGVARRVGLRRRQHLLPERRLGFSEGHRAFDLPGGLEVRGPGLEGAAQVGGLLVVAAGLAYAVGPGGAGFDDAVVALPVGAAAGAGEAGVVEVVGVGAVGEGVFGFAHAAAAGAFGFADVGQDHGFGLHAGRAEVGLEVGVLVCLGQCGEGVGFGVDVLAAVAFHDEGDVGVVDFDAVDLHGGQGEIGCGVDPEAEEVVEAGVLGVLVGDGVDGEALEFDAEAGDAFEGRLDLVGGGHVVGEDGFGGGAVDRFGGLGAGGQEGGREQGRDGERGPAPGAVRHTTRRCSSLSRSRSARTCRRRCGSSGG</sequence>
<gene>
    <name evidence="2" type="ORF">J5V16_22860</name>
</gene>
<organism evidence="2 3">
    <name type="scientific">Glycomyces niveus</name>
    <dbReference type="NCBI Taxonomy" id="2820287"/>
    <lineage>
        <taxon>Bacteria</taxon>
        <taxon>Bacillati</taxon>
        <taxon>Actinomycetota</taxon>
        <taxon>Actinomycetes</taxon>
        <taxon>Glycomycetales</taxon>
        <taxon>Glycomycetaceae</taxon>
        <taxon>Glycomyces</taxon>
    </lineage>
</organism>
<proteinExistence type="predicted"/>
<dbReference type="EMBL" id="JAGFNP010000017">
    <property type="protein sequence ID" value="MBO3735676.1"/>
    <property type="molecule type" value="Genomic_DNA"/>
</dbReference>
<evidence type="ECO:0000313" key="2">
    <source>
        <dbReference type="EMBL" id="MBO3735676.1"/>
    </source>
</evidence>
<accession>A0ABS3UBR3</accession>
<dbReference type="InterPro" id="IPR019660">
    <property type="entry name" value="Put_sensory_transdc_reg_YbjN"/>
</dbReference>
<protein>
    <submittedName>
        <fullName evidence="2">YbjN domain-containing protein</fullName>
    </submittedName>
</protein>
<name>A0ABS3UBR3_9ACTN</name>
<dbReference type="Pfam" id="PF10722">
    <property type="entry name" value="YbjN"/>
    <property type="match status" value="1"/>
</dbReference>
<dbReference type="Proteomes" id="UP000681341">
    <property type="component" value="Unassembled WGS sequence"/>
</dbReference>
<keyword evidence="3" id="KW-1185">Reference proteome</keyword>
<dbReference type="SUPFAM" id="SSF69635">
    <property type="entry name" value="Type III secretory system chaperone-like"/>
    <property type="match status" value="1"/>
</dbReference>
<evidence type="ECO:0000313" key="3">
    <source>
        <dbReference type="Proteomes" id="UP000681341"/>
    </source>
</evidence>
<evidence type="ECO:0000256" key="1">
    <source>
        <dbReference type="SAM" id="MobiDB-lite"/>
    </source>
</evidence>
<dbReference type="Gene3D" id="3.30.1460.10">
    <property type="match status" value="1"/>
</dbReference>
<reference evidence="2 3" key="1">
    <citation type="submission" date="2021-03" db="EMBL/GenBank/DDBJ databases">
        <title>Glycomyces sp. nov., a novel actinomycete isolated from soil.</title>
        <authorList>
            <person name="Yang X."/>
            <person name="Xu X."/>
        </authorList>
    </citation>
    <scope>NUCLEOTIDE SEQUENCE [LARGE SCALE GENOMIC DNA]</scope>
    <source>
        <strain evidence="2 3">NEAU-S30</strain>
    </source>
</reference>
<comment type="caution">
    <text evidence="2">The sequence shown here is derived from an EMBL/GenBank/DDBJ whole genome shotgun (WGS) entry which is preliminary data.</text>
</comment>